<dbReference type="Pfam" id="PF03981">
    <property type="entry name" value="Ubiq_cyt_C_chap"/>
    <property type="match status" value="1"/>
</dbReference>
<dbReference type="EMBL" id="JAULSV010000004">
    <property type="protein sequence ID" value="KAK0646151.1"/>
    <property type="molecule type" value="Genomic_DNA"/>
</dbReference>
<comment type="caution">
    <text evidence="3">The sequence shown here is derived from an EMBL/GenBank/DDBJ whole genome shotgun (WGS) entry which is preliminary data.</text>
</comment>
<feature type="domain" description="Ubiquinol-cytochrome c chaperone" evidence="2">
    <location>
        <begin position="70"/>
        <end position="208"/>
    </location>
</feature>
<dbReference type="AlphaFoldDB" id="A0AA39Y6Y9"/>
<dbReference type="PANTHER" id="PTHR12184:SF1">
    <property type="entry name" value="UBIQUINOL-CYTOCHROME-C REDUCTASE COMPLEX ASSEMBLY FACTOR 1"/>
    <property type="match status" value="1"/>
</dbReference>
<dbReference type="GO" id="GO:0034551">
    <property type="term" value="P:mitochondrial respiratory chain complex III assembly"/>
    <property type="evidence" value="ECO:0007669"/>
    <property type="project" value="TreeGrafter"/>
</dbReference>
<gene>
    <name evidence="3" type="ORF">B0T16DRAFT_328402</name>
</gene>
<dbReference type="InterPro" id="IPR007129">
    <property type="entry name" value="Ubiqinol_cyt_c_chaperone_CPB3"/>
</dbReference>
<protein>
    <submittedName>
        <fullName evidence="3">Ubiquinol-cytochrome C chaperone-domain-containing protein</fullName>
    </submittedName>
</protein>
<dbReference type="InterPro" id="IPR021150">
    <property type="entry name" value="Ubiq_cyt_c_chap"/>
</dbReference>
<comment type="similarity">
    <text evidence="1">Belongs to the CBP3 family.</text>
</comment>
<sequence length="237" mass="26878">MQAFLRKGIQKGVRAGDRQKYAVYGATERLVEVLCRQAAYRIDPELRKAGTVPETENGEQLGVGEGIWFEKFGLQPTFSTWAQVTMLHLYLIVARLRGCDEETFKSWQAQLVDHFFHKAEARMGIEHEITSGMMRQRYLKDVFVQWRGLIMAYDEGVAKGDAVLGSAVWRNLYKGSEDVDVEAVAAVVNFMRRCLFIQDQMGDEEFLASLEEMGVAEKTGQKVMFTEVAKGAFENVD</sequence>
<evidence type="ECO:0000313" key="3">
    <source>
        <dbReference type="EMBL" id="KAK0646151.1"/>
    </source>
</evidence>
<evidence type="ECO:0000259" key="2">
    <source>
        <dbReference type="Pfam" id="PF03981"/>
    </source>
</evidence>
<evidence type="ECO:0000313" key="4">
    <source>
        <dbReference type="Proteomes" id="UP001174936"/>
    </source>
</evidence>
<evidence type="ECO:0000256" key="1">
    <source>
        <dbReference type="ARBA" id="ARBA00006407"/>
    </source>
</evidence>
<keyword evidence="4" id="KW-1185">Reference proteome</keyword>
<proteinExistence type="inferred from homology"/>
<dbReference type="GO" id="GO:0005739">
    <property type="term" value="C:mitochondrion"/>
    <property type="evidence" value="ECO:0007669"/>
    <property type="project" value="TreeGrafter"/>
</dbReference>
<reference evidence="3" key="1">
    <citation type="submission" date="2023-06" db="EMBL/GenBank/DDBJ databases">
        <title>Genome-scale phylogeny and comparative genomics of the fungal order Sordariales.</title>
        <authorList>
            <consortium name="Lawrence Berkeley National Laboratory"/>
            <person name="Hensen N."/>
            <person name="Bonometti L."/>
            <person name="Westerberg I."/>
            <person name="Brannstrom I.O."/>
            <person name="Guillou S."/>
            <person name="Cros-Aarteil S."/>
            <person name="Calhoun S."/>
            <person name="Haridas S."/>
            <person name="Kuo A."/>
            <person name="Mondo S."/>
            <person name="Pangilinan J."/>
            <person name="Riley R."/>
            <person name="Labutti K."/>
            <person name="Andreopoulos B."/>
            <person name="Lipzen A."/>
            <person name="Chen C."/>
            <person name="Yanf M."/>
            <person name="Daum C."/>
            <person name="Ng V."/>
            <person name="Clum A."/>
            <person name="Steindorff A."/>
            <person name="Ohm R."/>
            <person name="Martin F."/>
            <person name="Silar P."/>
            <person name="Natvig D."/>
            <person name="Lalanne C."/>
            <person name="Gautier V."/>
            <person name="Ament-Velasquez S.L."/>
            <person name="Kruys A."/>
            <person name="Hutchinson M.I."/>
            <person name="Powell A.J."/>
            <person name="Barry K."/>
            <person name="Miller A.N."/>
            <person name="Grigoriev I.V."/>
            <person name="Debuchy R."/>
            <person name="Gladieux P."/>
            <person name="Thoren M.H."/>
            <person name="Johannesson H."/>
        </authorList>
    </citation>
    <scope>NUCLEOTIDE SEQUENCE</scope>
    <source>
        <strain evidence="3">SMH2532-1</strain>
    </source>
</reference>
<dbReference type="Proteomes" id="UP001174936">
    <property type="component" value="Unassembled WGS sequence"/>
</dbReference>
<dbReference type="PANTHER" id="PTHR12184">
    <property type="entry name" value="UBIQUINOL-CYTOCHROME C REDUCTASE COMPLEX ASSEMBLY FACTOR 1 FAMILY MEMBER"/>
    <property type="match status" value="1"/>
</dbReference>
<accession>A0AA39Y6Y9</accession>
<organism evidence="3 4">
    <name type="scientific">Cercophora newfieldiana</name>
    <dbReference type="NCBI Taxonomy" id="92897"/>
    <lineage>
        <taxon>Eukaryota</taxon>
        <taxon>Fungi</taxon>
        <taxon>Dikarya</taxon>
        <taxon>Ascomycota</taxon>
        <taxon>Pezizomycotina</taxon>
        <taxon>Sordariomycetes</taxon>
        <taxon>Sordariomycetidae</taxon>
        <taxon>Sordariales</taxon>
        <taxon>Lasiosphaeriaceae</taxon>
        <taxon>Cercophora</taxon>
    </lineage>
</organism>
<name>A0AA39Y6Y9_9PEZI</name>